<dbReference type="Gene3D" id="3.40.50.150">
    <property type="entry name" value="Vaccinia Virus protein VP39"/>
    <property type="match status" value="1"/>
</dbReference>
<name>A0A380JY68_STRDY</name>
<dbReference type="NCBIfam" id="TIGR00138">
    <property type="entry name" value="rsmG_gidB"/>
    <property type="match status" value="1"/>
</dbReference>
<evidence type="ECO:0000256" key="3">
    <source>
        <dbReference type="ARBA" id="ARBA00022603"/>
    </source>
</evidence>
<reference evidence="7 8" key="1">
    <citation type="submission" date="2018-06" db="EMBL/GenBank/DDBJ databases">
        <authorList>
            <consortium name="Pathogen Informatics"/>
            <person name="Doyle S."/>
        </authorList>
    </citation>
    <scope>NUCLEOTIDE SEQUENCE [LARGE SCALE GENOMIC DNA]</scope>
    <source>
        <strain evidence="7 8">NCTC4670</strain>
    </source>
</reference>
<evidence type="ECO:0000256" key="1">
    <source>
        <dbReference type="ARBA" id="ARBA00022490"/>
    </source>
</evidence>
<dbReference type="Pfam" id="PF02527">
    <property type="entry name" value="GidB"/>
    <property type="match status" value="1"/>
</dbReference>
<dbReference type="PANTHER" id="PTHR31760">
    <property type="entry name" value="S-ADENOSYL-L-METHIONINE-DEPENDENT METHYLTRANSFERASES SUPERFAMILY PROTEIN"/>
    <property type="match status" value="1"/>
</dbReference>
<dbReference type="RefSeq" id="WP_115246663.1">
    <property type="nucleotide sequence ID" value="NZ_JAIEZU010000018.1"/>
</dbReference>
<keyword evidence="3 6" id="KW-0489">Methyltransferase</keyword>
<feature type="binding site" evidence="6">
    <location>
        <position position="83"/>
    </location>
    <ligand>
        <name>S-adenosyl-L-methionine</name>
        <dbReference type="ChEBI" id="CHEBI:59789"/>
    </ligand>
</feature>
<feature type="binding site" evidence="6">
    <location>
        <position position="78"/>
    </location>
    <ligand>
        <name>S-adenosyl-L-methionine</name>
        <dbReference type="ChEBI" id="CHEBI:59789"/>
    </ligand>
</feature>
<gene>
    <name evidence="7" type="primary">gidB</name>
    <name evidence="6" type="synonym">rsmG</name>
    <name evidence="7" type="ORF">NCTC4670_01982</name>
</gene>
<comment type="caution">
    <text evidence="6">Lacks conserved residue(s) required for the propagation of feature annotation.</text>
</comment>
<dbReference type="PANTHER" id="PTHR31760:SF0">
    <property type="entry name" value="S-ADENOSYL-L-METHIONINE-DEPENDENT METHYLTRANSFERASES SUPERFAMILY PROTEIN"/>
    <property type="match status" value="1"/>
</dbReference>
<keyword evidence="2 6" id="KW-0698">rRNA processing</keyword>
<proteinExistence type="inferred from homology"/>
<dbReference type="EMBL" id="UHFG01000004">
    <property type="protein sequence ID" value="SUN51401.1"/>
    <property type="molecule type" value="Genomic_DNA"/>
</dbReference>
<comment type="similarity">
    <text evidence="6">Belongs to the methyltransferase superfamily. RNA methyltransferase RsmG family.</text>
</comment>
<sequence>MTPQEFYHTLEEDGFPLTMKQKEQFDTYFKLLVEWNNKINLTAITEENDVYLKHFYDSIAPILQGFLANEPIRLLDIGAGAGFPSLPMKILFPNLEVTIIDSLNKRIAFLTHLAEALALDKVHFFHGRAEDFGQDKDFRAQFDVVTARAVARMQVLAELTIPFLKIGGRLIALKAQAADQELEDAKTALSLLFGKVTTNHHYQLPNGDARYITVVEKKKETPNKYPRKAGFPNKKPL</sequence>
<evidence type="ECO:0000313" key="7">
    <source>
        <dbReference type="EMBL" id="SUN51401.1"/>
    </source>
</evidence>
<evidence type="ECO:0000256" key="5">
    <source>
        <dbReference type="ARBA" id="ARBA00022691"/>
    </source>
</evidence>
<evidence type="ECO:0000256" key="6">
    <source>
        <dbReference type="HAMAP-Rule" id="MF_00074"/>
    </source>
</evidence>
<dbReference type="InterPro" id="IPR003682">
    <property type="entry name" value="rRNA_ssu_MeTfrase_G"/>
</dbReference>
<evidence type="ECO:0000313" key="8">
    <source>
        <dbReference type="Proteomes" id="UP000254797"/>
    </source>
</evidence>
<dbReference type="PIRSF" id="PIRSF003078">
    <property type="entry name" value="GidB"/>
    <property type="match status" value="1"/>
</dbReference>
<dbReference type="InterPro" id="IPR029063">
    <property type="entry name" value="SAM-dependent_MTases_sf"/>
</dbReference>
<comment type="function">
    <text evidence="6">Specifically methylates the N7 position of a guanine in 16S rRNA.</text>
</comment>
<dbReference type="EC" id="2.1.1.-" evidence="6"/>
<comment type="subcellular location">
    <subcellularLocation>
        <location evidence="6">Cytoplasm</location>
    </subcellularLocation>
</comment>
<protein>
    <recommendedName>
        <fullName evidence="6">Ribosomal RNA small subunit methyltransferase G</fullName>
        <ecNumber evidence="6">2.1.1.-</ecNumber>
    </recommendedName>
    <alternativeName>
        <fullName evidence="6">16S rRNA 7-methylguanosine methyltransferase</fullName>
        <shortName evidence="6">16S rRNA m7G methyltransferase</shortName>
    </alternativeName>
</protein>
<keyword evidence="5 6" id="KW-0949">S-adenosyl-L-methionine</keyword>
<evidence type="ECO:0000256" key="4">
    <source>
        <dbReference type="ARBA" id="ARBA00022679"/>
    </source>
</evidence>
<dbReference type="Proteomes" id="UP000254797">
    <property type="component" value="Unassembled WGS sequence"/>
</dbReference>
<dbReference type="GO" id="GO:0005829">
    <property type="term" value="C:cytosol"/>
    <property type="evidence" value="ECO:0007669"/>
    <property type="project" value="TreeGrafter"/>
</dbReference>
<dbReference type="CDD" id="cd02440">
    <property type="entry name" value="AdoMet_MTases"/>
    <property type="match status" value="1"/>
</dbReference>
<dbReference type="HAMAP" id="MF_00074">
    <property type="entry name" value="16SrRNA_methyltr_G"/>
    <property type="match status" value="1"/>
</dbReference>
<organism evidence="7 8">
    <name type="scientific">Streptococcus dysgalactiae subsp. dysgalactiae</name>
    <dbReference type="NCBI Taxonomy" id="99822"/>
    <lineage>
        <taxon>Bacteria</taxon>
        <taxon>Bacillati</taxon>
        <taxon>Bacillota</taxon>
        <taxon>Bacilli</taxon>
        <taxon>Lactobacillales</taxon>
        <taxon>Streptococcaceae</taxon>
        <taxon>Streptococcus</taxon>
    </lineage>
</organism>
<keyword evidence="4 6" id="KW-0808">Transferase</keyword>
<feature type="binding site" evidence="6">
    <location>
        <position position="148"/>
    </location>
    <ligand>
        <name>S-adenosyl-L-methionine</name>
        <dbReference type="ChEBI" id="CHEBI:59789"/>
    </ligand>
</feature>
<keyword evidence="1 6" id="KW-0963">Cytoplasm</keyword>
<dbReference type="GO" id="GO:0070043">
    <property type="term" value="F:rRNA (guanine-N7-)-methyltransferase activity"/>
    <property type="evidence" value="ECO:0007669"/>
    <property type="project" value="UniProtKB-UniRule"/>
</dbReference>
<evidence type="ECO:0000256" key="2">
    <source>
        <dbReference type="ARBA" id="ARBA00022552"/>
    </source>
</evidence>
<accession>A0A380JY68</accession>
<dbReference type="SUPFAM" id="SSF53335">
    <property type="entry name" value="S-adenosyl-L-methionine-dependent methyltransferases"/>
    <property type="match status" value="1"/>
</dbReference>
<dbReference type="FunFam" id="3.40.50.150:FF:000041">
    <property type="entry name" value="Ribosomal RNA small subunit methyltransferase G"/>
    <property type="match status" value="1"/>
</dbReference>
<dbReference type="AlphaFoldDB" id="A0A380JY68"/>
<feature type="binding site" evidence="6">
    <location>
        <begin position="129"/>
        <end position="130"/>
    </location>
    <ligand>
        <name>S-adenosyl-L-methionine</name>
        <dbReference type="ChEBI" id="CHEBI:59789"/>
    </ligand>
</feature>